<dbReference type="GO" id="GO:0004222">
    <property type="term" value="F:metalloendopeptidase activity"/>
    <property type="evidence" value="ECO:0007669"/>
    <property type="project" value="InterPro"/>
</dbReference>
<dbReference type="Gene3D" id="3.30.2010.10">
    <property type="entry name" value="Metalloproteases ('zincins'), catalytic domain"/>
    <property type="match status" value="1"/>
</dbReference>
<evidence type="ECO:0000313" key="10">
    <source>
        <dbReference type="Proteomes" id="UP000433181"/>
    </source>
</evidence>
<dbReference type="GO" id="GO:0016020">
    <property type="term" value="C:membrane"/>
    <property type="evidence" value="ECO:0007669"/>
    <property type="project" value="TreeGrafter"/>
</dbReference>
<dbReference type="GeneID" id="96778331"/>
<feature type="domain" description="Peptidase M48" evidence="8">
    <location>
        <begin position="108"/>
        <end position="260"/>
    </location>
</feature>
<evidence type="ECO:0000256" key="4">
    <source>
        <dbReference type="ARBA" id="ARBA00022833"/>
    </source>
</evidence>
<dbReference type="Pfam" id="PF01435">
    <property type="entry name" value="Peptidase_M48"/>
    <property type="match status" value="1"/>
</dbReference>
<dbReference type="AlphaFoldDB" id="A0A6I2UI38"/>
<name>A0A6I2UI38_9FIRM</name>
<dbReference type="InterPro" id="IPR001915">
    <property type="entry name" value="Peptidase_M48"/>
</dbReference>
<evidence type="ECO:0000256" key="7">
    <source>
        <dbReference type="SAM" id="SignalP"/>
    </source>
</evidence>
<keyword evidence="10" id="KW-1185">Reference proteome</keyword>
<keyword evidence="7" id="KW-0732">Signal</keyword>
<evidence type="ECO:0000256" key="3">
    <source>
        <dbReference type="ARBA" id="ARBA00022801"/>
    </source>
</evidence>
<keyword evidence="1 6" id="KW-0645">Protease</keyword>
<evidence type="ECO:0000256" key="6">
    <source>
        <dbReference type="RuleBase" id="RU003983"/>
    </source>
</evidence>
<sequence length="362" mass="38835">MFNVKKNLAKIIITSLAAGMPLATMPSQADASVLGSVIAAGIQMAETNHQLSQLNDTEEGRQALFQEMKNKQGVNNDPYLNSRVDTIMANLSAGVAKVDPSINDMPYNYYINPDTSFNAACSLGHNMTINTGIFDLLVTDDEIAVVLGHEMAHGQKNHVLKGYQQQIPVTLLGTAAAAGGGTAAAIGASVAVNYIDSVHITKPQEREADKLAFEYIANTSYNIGATAAVWQKVIEKYGESSSSFAGEIFNPSDHPGHEERRDTYAKQISEYSNKVVTVANGVVKIHGKEFVAPASTASMSGAERSYFVAGNLARYYHKGTRNIAQAYVQNGTVYLEDQAIITPAAGDLSAQELADRLNALQK</sequence>
<evidence type="ECO:0000256" key="5">
    <source>
        <dbReference type="ARBA" id="ARBA00023049"/>
    </source>
</evidence>
<evidence type="ECO:0000256" key="1">
    <source>
        <dbReference type="ARBA" id="ARBA00022670"/>
    </source>
</evidence>
<keyword evidence="2" id="KW-0479">Metal-binding</keyword>
<gene>
    <name evidence="9" type="ORF">FYJ84_05330</name>
</gene>
<dbReference type="InterPro" id="IPR051156">
    <property type="entry name" value="Mito/Outer_Membr_Metalloprot"/>
</dbReference>
<feature type="signal peptide" evidence="7">
    <location>
        <begin position="1"/>
        <end position="31"/>
    </location>
</feature>
<feature type="chain" id="PRO_5039350365" evidence="7">
    <location>
        <begin position="32"/>
        <end position="362"/>
    </location>
</feature>
<protein>
    <submittedName>
        <fullName evidence="9">M48 family metalloprotease</fullName>
    </submittedName>
</protein>
<dbReference type="EMBL" id="VUNR01000007">
    <property type="protein sequence ID" value="MSU08406.1"/>
    <property type="molecule type" value="Genomic_DNA"/>
</dbReference>
<comment type="similarity">
    <text evidence="6">Belongs to the peptidase M48 family.</text>
</comment>
<evidence type="ECO:0000259" key="8">
    <source>
        <dbReference type="Pfam" id="PF01435"/>
    </source>
</evidence>
<dbReference type="Proteomes" id="UP000433181">
    <property type="component" value="Unassembled WGS sequence"/>
</dbReference>
<dbReference type="CDD" id="cd07324">
    <property type="entry name" value="M48C_Oma1-like"/>
    <property type="match status" value="1"/>
</dbReference>
<proteinExistence type="inferred from homology"/>
<keyword evidence="5 6" id="KW-0482">Metalloprotease</keyword>
<comment type="cofactor">
    <cofactor evidence="6">
        <name>Zn(2+)</name>
        <dbReference type="ChEBI" id="CHEBI:29105"/>
    </cofactor>
    <text evidence="6">Binds 1 zinc ion per subunit.</text>
</comment>
<evidence type="ECO:0000313" key="9">
    <source>
        <dbReference type="EMBL" id="MSU08406.1"/>
    </source>
</evidence>
<keyword evidence="3 6" id="KW-0378">Hydrolase</keyword>
<comment type="caution">
    <text evidence="9">The sequence shown here is derived from an EMBL/GenBank/DDBJ whole genome shotgun (WGS) entry which is preliminary data.</text>
</comment>
<dbReference type="PANTHER" id="PTHR22726:SF1">
    <property type="entry name" value="METALLOENDOPEPTIDASE OMA1, MITOCHONDRIAL"/>
    <property type="match status" value="1"/>
</dbReference>
<accession>A0A6I2UI38</accession>
<dbReference type="GO" id="GO:0046872">
    <property type="term" value="F:metal ion binding"/>
    <property type="evidence" value="ECO:0007669"/>
    <property type="project" value="UniProtKB-KW"/>
</dbReference>
<organism evidence="9 10">
    <name type="scientific">Anaerovibrio slackiae</name>
    <dbReference type="NCBI Taxonomy" id="2652309"/>
    <lineage>
        <taxon>Bacteria</taxon>
        <taxon>Bacillati</taxon>
        <taxon>Bacillota</taxon>
        <taxon>Negativicutes</taxon>
        <taxon>Selenomonadales</taxon>
        <taxon>Selenomonadaceae</taxon>
        <taxon>Anaerovibrio</taxon>
    </lineage>
</organism>
<dbReference type="PANTHER" id="PTHR22726">
    <property type="entry name" value="METALLOENDOPEPTIDASE OMA1"/>
    <property type="match status" value="1"/>
</dbReference>
<keyword evidence="4 6" id="KW-0862">Zinc</keyword>
<evidence type="ECO:0000256" key="2">
    <source>
        <dbReference type="ARBA" id="ARBA00022723"/>
    </source>
</evidence>
<dbReference type="GO" id="GO:0051603">
    <property type="term" value="P:proteolysis involved in protein catabolic process"/>
    <property type="evidence" value="ECO:0007669"/>
    <property type="project" value="TreeGrafter"/>
</dbReference>
<dbReference type="RefSeq" id="WP_154406569.1">
    <property type="nucleotide sequence ID" value="NZ_VUNR01000007.1"/>
</dbReference>
<reference evidence="9 10" key="1">
    <citation type="submission" date="2019-08" db="EMBL/GenBank/DDBJ databases">
        <title>In-depth cultivation of the pig gut microbiome towards novel bacterial diversity and tailored functional studies.</title>
        <authorList>
            <person name="Wylensek D."/>
            <person name="Hitch T.C.A."/>
            <person name="Clavel T."/>
        </authorList>
    </citation>
    <scope>NUCLEOTIDE SEQUENCE [LARGE SCALE GENOMIC DNA]</scope>
    <source>
        <strain evidence="9 10">WCA-693-APC-5D-A</strain>
    </source>
</reference>